<evidence type="ECO:0000313" key="2">
    <source>
        <dbReference type="EMBL" id="AIG26392.1"/>
    </source>
</evidence>
<dbReference type="KEGG" id="blr:BRLA_c020710"/>
<organism evidence="2 3">
    <name type="scientific">Brevibacillus laterosporus LMG 15441</name>
    <dbReference type="NCBI Taxonomy" id="1042163"/>
    <lineage>
        <taxon>Bacteria</taxon>
        <taxon>Bacillati</taxon>
        <taxon>Bacillota</taxon>
        <taxon>Bacilli</taxon>
        <taxon>Bacillales</taxon>
        <taxon>Paenibacillaceae</taxon>
        <taxon>Brevibacillus</taxon>
    </lineage>
</organism>
<reference evidence="2 3" key="1">
    <citation type="journal article" date="2011" name="J. Bacteriol.">
        <title>Genome sequence of Brevibacillus laterosporus LMG 15441, a pathogen of invertebrates.</title>
        <authorList>
            <person name="Djukic M."/>
            <person name="Poehlein A."/>
            <person name="Thurmer A."/>
            <person name="Daniel R."/>
        </authorList>
    </citation>
    <scope>NUCLEOTIDE SEQUENCE [LARGE SCALE GENOMIC DNA]</scope>
    <source>
        <strain evidence="2 3">LMG 15441</strain>
    </source>
</reference>
<dbReference type="Gene3D" id="1.10.10.10">
    <property type="entry name" value="Winged helix-like DNA-binding domain superfamily/Winged helix DNA-binding domain"/>
    <property type="match status" value="1"/>
</dbReference>
<keyword evidence="3" id="KW-1185">Reference proteome</keyword>
<dbReference type="InterPro" id="IPR038454">
    <property type="entry name" value="DnaA_N_sf"/>
</dbReference>
<dbReference type="Gene3D" id="3.30.300.180">
    <property type="match status" value="1"/>
</dbReference>
<dbReference type="Proteomes" id="UP000005850">
    <property type="component" value="Chromosome"/>
</dbReference>
<dbReference type="EMBL" id="CP007806">
    <property type="protein sequence ID" value="AIG26392.1"/>
    <property type="molecule type" value="Genomic_DNA"/>
</dbReference>
<evidence type="ECO:0000259" key="1">
    <source>
        <dbReference type="Pfam" id="PF11638"/>
    </source>
</evidence>
<dbReference type="Pfam" id="PF11638">
    <property type="entry name" value="DnaA_N"/>
    <property type="match status" value="1"/>
</dbReference>
<evidence type="ECO:0000313" key="3">
    <source>
        <dbReference type="Proteomes" id="UP000005850"/>
    </source>
</evidence>
<sequence length="335" mass="39901">MKKKKHLDLKKLTYYRIEKTGIKKPVSRIRIVKGKPVEQTYDQEVLQRIYYTYQDFQTLRLEKLGVNLPIDNKGFTTISNYFLDFWGAVMGATATSLFIHLTRYCYGDKDFCFPDLPTIAVKMKITTTTLHKYMDILEQHGFIFRFWLQNPEENNNDCGIIYKVRRTIPILSRELIENLSKPFQSMHDRYMEQVMEVTHIELAESYDYTNDFEKLREKGKLGRLPIDLSPAERIVYAKRRITAIMDQRSIADEQLWINVLAYIRKRLTLNSFKTWYADTFCISKEKELIIYAKNAFHRDWLSSRYRELIIEALHDASHFLEFEQITFMASLDENE</sequence>
<dbReference type="RefSeq" id="WP_003337249.1">
    <property type="nucleotide sequence ID" value="NZ_CP007806.1"/>
</dbReference>
<name>A0A075R1D9_BRELA</name>
<dbReference type="HOGENOM" id="CLU_803283_0_0_9"/>
<gene>
    <name evidence="2" type="primary">dnaA_2</name>
    <name evidence="2" type="ORF">BRLA_c020710</name>
</gene>
<dbReference type="AlphaFoldDB" id="A0A075R1D9"/>
<feature type="domain" description="DnaA N-terminal" evidence="1">
    <location>
        <begin position="254"/>
        <end position="313"/>
    </location>
</feature>
<dbReference type="InterPro" id="IPR024633">
    <property type="entry name" value="DnaA_N_dom"/>
</dbReference>
<accession>A0A075R1D9</accession>
<dbReference type="eggNOG" id="ENOG5033H38">
    <property type="taxonomic scope" value="Bacteria"/>
</dbReference>
<proteinExistence type="predicted"/>
<protein>
    <submittedName>
        <fullName evidence="2">Chromosomal replication initiator protein DnaA</fullName>
    </submittedName>
</protein>
<dbReference type="STRING" id="1042163.BRLA_c020710"/>
<dbReference type="InterPro" id="IPR036388">
    <property type="entry name" value="WH-like_DNA-bd_sf"/>
</dbReference>